<dbReference type="OrthoDB" id="79100at2759"/>
<name>A0A485L8D5_9STRA</name>
<sequence length="155" mass="16738">MTVRLLCHMPTATAPIDPIIHDNTKSSTPTPSPPCATTTPHDNQHSSSETTLSADNDKAFDAVLARLERLAPFACSKVDGTHACQCMVDCLQTLKRQERSLPPRHLKHLFVTFRRVRNTNNACAKVFATRGLGLLCEMAGGLQSLARIAASTSAA</sequence>
<reference evidence="2" key="2">
    <citation type="submission" date="2019-06" db="EMBL/GenBank/DDBJ databases">
        <title>Genomics analysis of Aphanomyces spp. identifies a new class of oomycete effector associated with host adaptation.</title>
        <authorList>
            <person name="Gaulin E."/>
        </authorList>
    </citation>
    <scope>NUCLEOTIDE SEQUENCE</scope>
    <source>
        <strain evidence="2">CBS 578.67</strain>
    </source>
</reference>
<evidence type="ECO:0000313" key="2">
    <source>
        <dbReference type="EMBL" id="KAF0691376.1"/>
    </source>
</evidence>
<evidence type="ECO:0000313" key="3">
    <source>
        <dbReference type="EMBL" id="VFT94128.1"/>
    </source>
</evidence>
<accession>A0A485L8D5</accession>
<reference evidence="3 4" key="1">
    <citation type="submission" date="2019-03" db="EMBL/GenBank/DDBJ databases">
        <authorList>
            <person name="Gaulin E."/>
            <person name="Dumas B."/>
        </authorList>
    </citation>
    <scope>NUCLEOTIDE SEQUENCE [LARGE SCALE GENOMIC DNA]</scope>
    <source>
        <strain evidence="3">CBS 568.67</strain>
    </source>
</reference>
<evidence type="ECO:0000256" key="1">
    <source>
        <dbReference type="SAM" id="MobiDB-lite"/>
    </source>
</evidence>
<organism evidence="3 4">
    <name type="scientific">Aphanomyces stellatus</name>
    <dbReference type="NCBI Taxonomy" id="120398"/>
    <lineage>
        <taxon>Eukaryota</taxon>
        <taxon>Sar</taxon>
        <taxon>Stramenopiles</taxon>
        <taxon>Oomycota</taxon>
        <taxon>Saprolegniomycetes</taxon>
        <taxon>Saprolegniales</taxon>
        <taxon>Verrucalvaceae</taxon>
        <taxon>Aphanomyces</taxon>
    </lineage>
</organism>
<dbReference type="AlphaFoldDB" id="A0A485L8D5"/>
<protein>
    <submittedName>
        <fullName evidence="3">Aste57867_17372 protein</fullName>
    </submittedName>
</protein>
<dbReference type="Proteomes" id="UP000332933">
    <property type="component" value="Unassembled WGS sequence"/>
</dbReference>
<dbReference type="EMBL" id="VJMH01006146">
    <property type="protein sequence ID" value="KAF0691376.1"/>
    <property type="molecule type" value="Genomic_DNA"/>
</dbReference>
<evidence type="ECO:0000313" key="4">
    <source>
        <dbReference type="Proteomes" id="UP000332933"/>
    </source>
</evidence>
<gene>
    <name evidence="3" type="primary">Aste57867_17372</name>
    <name evidence="2" type="ORF">As57867_017312</name>
    <name evidence="3" type="ORF">ASTE57867_17372</name>
</gene>
<feature type="region of interest" description="Disordered" evidence="1">
    <location>
        <begin position="17"/>
        <end position="52"/>
    </location>
</feature>
<keyword evidence="4" id="KW-1185">Reference proteome</keyword>
<proteinExistence type="predicted"/>
<dbReference type="EMBL" id="CAADRA010006167">
    <property type="protein sequence ID" value="VFT94128.1"/>
    <property type="molecule type" value="Genomic_DNA"/>
</dbReference>